<comment type="subcellular location">
    <subcellularLocation>
        <location evidence="1 14">Cell membrane</location>
        <topology evidence="1 14">Multi-pass membrane protein</topology>
    </subcellularLocation>
</comment>
<keyword evidence="8 14" id="KW-0378">Hydrolase</keyword>
<dbReference type="GO" id="GO:0046872">
    <property type="term" value="F:metal ion binding"/>
    <property type="evidence" value="ECO:0007669"/>
    <property type="project" value="UniProtKB-UniRule"/>
</dbReference>
<evidence type="ECO:0000256" key="9">
    <source>
        <dbReference type="ARBA" id="ARBA00022833"/>
    </source>
</evidence>
<feature type="transmembrane region" description="Helical" evidence="14">
    <location>
        <begin position="143"/>
        <end position="159"/>
    </location>
</feature>
<comment type="similarity">
    <text evidence="2 14">Belongs to the peptidase M50B family.</text>
</comment>
<dbReference type="EMBL" id="DSGB01000004">
    <property type="protein sequence ID" value="HER96039.1"/>
    <property type="molecule type" value="Genomic_DNA"/>
</dbReference>
<evidence type="ECO:0000256" key="11">
    <source>
        <dbReference type="ARBA" id="ARBA00023049"/>
    </source>
</evidence>
<keyword evidence="6 14" id="KW-0479">Metal-binding</keyword>
<evidence type="ECO:0000256" key="14">
    <source>
        <dbReference type="PIRNR" id="PIRNR006404"/>
    </source>
</evidence>
<dbReference type="InterPro" id="IPR000644">
    <property type="entry name" value="CBS_dom"/>
</dbReference>
<evidence type="ECO:0000313" key="19">
    <source>
        <dbReference type="EMBL" id="HER96039.1"/>
    </source>
</evidence>
<dbReference type="GO" id="GO:0008237">
    <property type="term" value="F:metallopeptidase activity"/>
    <property type="evidence" value="ECO:0007669"/>
    <property type="project" value="UniProtKB-UniRule"/>
</dbReference>
<protein>
    <recommendedName>
        <fullName evidence="14">Zinc metalloprotease</fullName>
    </recommendedName>
</protein>
<dbReference type="GO" id="GO:0006508">
    <property type="term" value="P:proteolysis"/>
    <property type="evidence" value="ECO:0007669"/>
    <property type="project" value="UniProtKB-KW"/>
</dbReference>
<keyword evidence="5 14" id="KW-0812">Transmembrane</keyword>
<accession>A0A7V2F605</accession>
<evidence type="ECO:0000256" key="13">
    <source>
        <dbReference type="ARBA" id="ARBA00023136"/>
    </source>
</evidence>
<evidence type="ECO:0000259" key="18">
    <source>
        <dbReference type="PROSITE" id="PS51371"/>
    </source>
</evidence>
<dbReference type="SMART" id="SM00116">
    <property type="entry name" value="CBS"/>
    <property type="match status" value="2"/>
</dbReference>
<evidence type="ECO:0000256" key="6">
    <source>
        <dbReference type="ARBA" id="ARBA00022723"/>
    </source>
</evidence>
<evidence type="ECO:0000256" key="15">
    <source>
        <dbReference type="PIRSR" id="PIRSR006404-1"/>
    </source>
</evidence>
<evidence type="ECO:0000256" key="7">
    <source>
        <dbReference type="ARBA" id="ARBA00022737"/>
    </source>
</evidence>
<feature type="binding site" evidence="16">
    <location>
        <position position="59"/>
    </location>
    <ligand>
        <name>Zn(2+)</name>
        <dbReference type="ChEBI" id="CHEBI:29105"/>
        <note>catalytic</note>
    </ligand>
</feature>
<dbReference type="InterPro" id="IPR016483">
    <property type="entry name" value="UCP006404_Pept_M50_CBS"/>
</dbReference>
<keyword evidence="13 14" id="KW-0472">Membrane</keyword>
<dbReference type="SUPFAM" id="SSF54631">
    <property type="entry name" value="CBS-domain pair"/>
    <property type="match status" value="1"/>
</dbReference>
<keyword evidence="9 14" id="KW-0862">Zinc</keyword>
<evidence type="ECO:0000256" key="4">
    <source>
        <dbReference type="ARBA" id="ARBA00022670"/>
    </source>
</evidence>
<dbReference type="InterPro" id="IPR046342">
    <property type="entry name" value="CBS_dom_sf"/>
</dbReference>
<comment type="caution">
    <text evidence="19">The sequence shown here is derived from an EMBL/GenBank/DDBJ whole genome shotgun (WGS) entry which is preliminary data.</text>
</comment>
<dbReference type="AlphaFoldDB" id="A0A7V2F605"/>
<evidence type="ECO:0000256" key="1">
    <source>
        <dbReference type="ARBA" id="ARBA00004651"/>
    </source>
</evidence>
<feature type="binding site" evidence="16">
    <location>
        <position position="63"/>
    </location>
    <ligand>
        <name>Zn(2+)</name>
        <dbReference type="ChEBI" id="CHEBI:29105"/>
        <note>catalytic</note>
    </ligand>
</feature>
<evidence type="ECO:0000256" key="16">
    <source>
        <dbReference type="PIRSR" id="PIRSR006404-2"/>
    </source>
</evidence>
<dbReference type="Gene3D" id="3.10.580.10">
    <property type="entry name" value="CBS-domain"/>
    <property type="match status" value="1"/>
</dbReference>
<dbReference type="Pfam" id="PF02163">
    <property type="entry name" value="Peptidase_M50"/>
    <property type="match status" value="2"/>
</dbReference>
<keyword evidence="4 14" id="KW-0645">Protease</keyword>
<reference evidence="19" key="1">
    <citation type="journal article" date="2020" name="mSystems">
        <title>Genome- and Community-Level Interaction Insights into Carbon Utilization and Element Cycling Functions of Hydrothermarchaeota in Hydrothermal Sediment.</title>
        <authorList>
            <person name="Zhou Z."/>
            <person name="Liu Y."/>
            <person name="Xu W."/>
            <person name="Pan J."/>
            <person name="Luo Z.H."/>
            <person name="Li M."/>
        </authorList>
    </citation>
    <scope>NUCLEOTIDE SEQUENCE [LARGE SCALE GENOMIC DNA]</scope>
    <source>
        <strain evidence="19">SpSt-143</strain>
    </source>
</reference>
<dbReference type="GO" id="GO:0005886">
    <property type="term" value="C:plasma membrane"/>
    <property type="evidence" value="ECO:0007669"/>
    <property type="project" value="UniProtKB-SubCell"/>
</dbReference>
<proteinExistence type="inferred from homology"/>
<feature type="domain" description="CBS" evidence="18">
    <location>
        <begin position="302"/>
        <end position="357"/>
    </location>
</feature>
<feature type="active site" evidence="15">
    <location>
        <position position="60"/>
    </location>
</feature>
<organism evidence="19">
    <name type="scientific">Rhodothermus marinus</name>
    <name type="common">Rhodothermus obamensis</name>
    <dbReference type="NCBI Taxonomy" id="29549"/>
    <lineage>
        <taxon>Bacteria</taxon>
        <taxon>Pseudomonadati</taxon>
        <taxon>Rhodothermota</taxon>
        <taxon>Rhodothermia</taxon>
        <taxon>Rhodothermales</taxon>
        <taxon>Rhodothermaceae</taxon>
        <taxon>Rhodothermus</taxon>
    </lineage>
</organism>
<gene>
    <name evidence="19" type="ORF">ENO59_05925</name>
</gene>
<evidence type="ECO:0000256" key="12">
    <source>
        <dbReference type="ARBA" id="ARBA00023122"/>
    </source>
</evidence>
<dbReference type="PANTHER" id="PTHR39188">
    <property type="entry name" value="MEMBRANE-ASSOCIATED ZINC METALLOPROTEASE M50B"/>
    <property type="match status" value="1"/>
</dbReference>
<evidence type="ECO:0000256" key="10">
    <source>
        <dbReference type="ARBA" id="ARBA00022989"/>
    </source>
</evidence>
<feature type="binding site" evidence="16">
    <location>
        <position position="162"/>
    </location>
    <ligand>
        <name>Zn(2+)</name>
        <dbReference type="ChEBI" id="CHEBI:29105"/>
        <note>catalytic</note>
    </ligand>
</feature>
<sequence>MKGALRISRIAGIDIYLHWTFGLLIVGIFAFYVLHGVGVNAAMAGVLLVLAVFGCVVLHELGHALMARRFGVPTRDITLYPIGGVARLARIPEEPIQEFWIAIAGPAVNVLIATLLALVLWALGNSFDPEALVQPQGHFLTSLMWINLMLVGFNMLPAFPMDGGRVLRALLALHLNYVRATQIAASVGQVMAVFFGLLGLISFNPILLFIALFVYVGAQQEAQQAMFRALTQGIPVRQAMMTRFQVLHPDDSLAAAVEALLAGAEQDFPVVEDNQIVGVLTRKSLLRALAREGREGRVRDAMLPTCQPIEDTAMLEEAFLRMQETGCEAIPVVHNRQLVGLLTLENVGELMMISSALRRAEMGRGLGLQPSGKP</sequence>
<keyword evidence="12 17" id="KW-0129">CBS domain</keyword>
<dbReference type="PROSITE" id="PS51371">
    <property type="entry name" value="CBS"/>
    <property type="match status" value="2"/>
</dbReference>
<dbReference type="Pfam" id="PF00571">
    <property type="entry name" value="CBS"/>
    <property type="match status" value="2"/>
</dbReference>
<feature type="transmembrane region" description="Helical" evidence="14">
    <location>
        <begin position="99"/>
        <end position="123"/>
    </location>
</feature>
<keyword evidence="10 14" id="KW-1133">Transmembrane helix</keyword>
<keyword evidence="11 14" id="KW-0482">Metalloprotease</keyword>
<evidence type="ECO:0000256" key="5">
    <source>
        <dbReference type="ARBA" id="ARBA00022692"/>
    </source>
</evidence>
<dbReference type="PANTHER" id="PTHR39188:SF3">
    <property type="entry name" value="STAGE IV SPORULATION PROTEIN FB"/>
    <property type="match status" value="1"/>
</dbReference>
<dbReference type="CDD" id="cd06164">
    <property type="entry name" value="S2P-M50_SpoIVFB_CBS"/>
    <property type="match status" value="1"/>
</dbReference>
<evidence type="ECO:0000256" key="8">
    <source>
        <dbReference type="ARBA" id="ARBA00022801"/>
    </source>
</evidence>
<feature type="transmembrane region" description="Helical" evidence="14">
    <location>
        <begin position="15"/>
        <end position="35"/>
    </location>
</feature>
<keyword evidence="7" id="KW-0677">Repeat</keyword>
<feature type="transmembrane region" description="Helical" evidence="14">
    <location>
        <begin position="41"/>
        <end position="59"/>
    </location>
</feature>
<feature type="domain" description="CBS" evidence="18">
    <location>
        <begin position="240"/>
        <end position="295"/>
    </location>
</feature>
<name>A0A7V2F605_RHOMR</name>
<evidence type="ECO:0000256" key="2">
    <source>
        <dbReference type="ARBA" id="ARBA00007931"/>
    </source>
</evidence>
<comment type="cofactor">
    <cofactor evidence="14 16">
        <name>Zn(2+)</name>
        <dbReference type="ChEBI" id="CHEBI:29105"/>
    </cofactor>
    <text evidence="14 16">Binds 1 zinc ion per subunit.</text>
</comment>
<dbReference type="PIRSF" id="PIRSF006404">
    <property type="entry name" value="UCP006404_Pept_M50_CBS"/>
    <property type="match status" value="1"/>
</dbReference>
<dbReference type="InterPro" id="IPR008915">
    <property type="entry name" value="Peptidase_M50"/>
</dbReference>
<evidence type="ECO:0000256" key="17">
    <source>
        <dbReference type="PROSITE-ProRule" id="PRU00703"/>
    </source>
</evidence>
<evidence type="ECO:0000256" key="3">
    <source>
        <dbReference type="ARBA" id="ARBA00022475"/>
    </source>
</evidence>
<feature type="transmembrane region" description="Helical" evidence="14">
    <location>
        <begin position="191"/>
        <end position="218"/>
    </location>
</feature>
<keyword evidence="3 14" id="KW-1003">Cell membrane</keyword>